<protein>
    <recommendedName>
        <fullName evidence="4">Lipoprotein</fullName>
    </recommendedName>
</protein>
<name>A0A9D2Q3G6_9FIRM</name>
<accession>A0A9D2Q3G6</accession>
<organism evidence="2 3">
    <name type="scientific">Candidatus Ruthenibacterium merdavium</name>
    <dbReference type="NCBI Taxonomy" id="2838752"/>
    <lineage>
        <taxon>Bacteria</taxon>
        <taxon>Bacillati</taxon>
        <taxon>Bacillota</taxon>
        <taxon>Clostridia</taxon>
        <taxon>Eubacteriales</taxon>
        <taxon>Oscillospiraceae</taxon>
        <taxon>Ruthenibacterium</taxon>
    </lineage>
</organism>
<dbReference type="AlphaFoldDB" id="A0A9D2Q3G6"/>
<feature type="non-terminal residue" evidence="2">
    <location>
        <position position="288"/>
    </location>
</feature>
<sequence length="288" mass="31941">MKRYQIAGMLCLLFSLLLCACSAPPEPAASEPEQAAAEISLTPVTPFLGADNATASKSGFYRLTPNPQKGSNIVYIDYATKAAVYLCSRPECQHNDETCPSWFPFAVGGLFLDAKNEHLFCVGSADSEQEQTEVIWKMDANGENREKFYTCSPSENLIDMVVSDGSSLYFATGVVDKETWKLKKTLKQVNIESGEAVDLMTYQDTEWLFGAFDDELLVLFFDGESRRYDAYSLKTKTSRTVLTYDMNVLSRPSGDSIYLMQPLTDSTAEVLKFNIKTGETVSLCKDAP</sequence>
<evidence type="ECO:0000313" key="3">
    <source>
        <dbReference type="Proteomes" id="UP000823918"/>
    </source>
</evidence>
<feature type="signal peptide" evidence="1">
    <location>
        <begin position="1"/>
        <end position="20"/>
    </location>
</feature>
<keyword evidence="1" id="KW-0732">Signal</keyword>
<evidence type="ECO:0000313" key="2">
    <source>
        <dbReference type="EMBL" id="HJC71228.1"/>
    </source>
</evidence>
<dbReference type="InterPro" id="IPR011044">
    <property type="entry name" value="Quino_amine_DH_bsu"/>
</dbReference>
<proteinExistence type="predicted"/>
<evidence type="ECO:0008006" key="4">
    <source>
        <dbReference type="Google" id="ProtNLM"/>
    </source>
</evidence>
<dbReference type="PROSITE" id="PS51257">
    <property type="entry name" value="PROKAR_LIPOPROTEIN"/>
    <property type="match status" value="1"/>
</dbReference>
<evidence type="ECO:0000256" key="1">
    <source>
        <dbReference type="SAM" id="SignalP"/>
    </source>
</evidence>
<reference evidence="2" key="1">
    <citation type="journal article" date="2021" name="PeerJ">
        <title>Extensive microbial diversity within the chicken gut microbiome revealed by metagenomics and culture.</title>
        <authorList>
            <person name="Gilroy R."/>
            <person name="Ravi A."/>
            <person name="Getino M."/>
            <person name="Pursley I."/>
            <person name="Horton D.L."/>
            <person name="Alikhan N.F."/>
            <person name="Baker D."/>
            <person name="Gharbi K."/>
            <person name="Hall N."/>
            <person name="Watson M."/>
            <person name="Adriaenssens E.M."/>
            <person name="Foster-Nyarko E."/>
            <person name="Jarju S."/>
            <person name="Secka A."/>
            <person name="Antonio M."/>
            <person name="Oren A."/>
            <person name="Chaudhuri R.R."/>
            <person name="La Ragione R."/>
            <person name="Hildebrand F."/>
            <person name="Pallen M.J."/>
        </authorList>
    </citation>
    <scope>NUCLEOTIDE SEQUENCE</scope>
    <source>
        <strain evidence="2">5933</strain>
    </source>
</reference>
<comment type="caution">
    <text evidence="2">The sequence shown here is derived from an EMBL/GenBank/DDBJ whole genome shotgun (WGS) entry which is preliminary data.</text>
</comment>
<reference evidence="2" key="2">
    <citation type="submission" date="2021-04" db="EMBL/GenBank/DDBJ databases">
        <authorList>
            <person name="Gilroy R."/>
        </authorList>
    </citation>
    <scope>NUCLEOTIDE SEQUENCE</scope>
    <source>
        <strain evidence="2">5933</strain>
    </source>
</reference>
<dbReference type="EMBL" id="DWWA01000004">
    <property type="protein sequence ID" value="HJC71228.1"/>
    <property type="molecule type" value="Genomic_DNA"/>
</dbReference>
<dbReference type="Proteomes" id="UP000823918">
    <property type="component" value="Unassembled WGS sequence"/>
</dbReference>
<dbReference type="SUPFAM" id="SSF50969">
    <property type="entry name" value="YVTN repeat-like/Quinoprotein amine dehydrogenase"/>
    <property type="match status" value="1"/>
</dbReference>
<gene>
    <name evidence="2" type="ORF">H9698_00320</name>
</gene>
<feature type="chain" id="PRO_5039461325" description="Lipoprotein" evidence="1">
    <location>
        <begin position="21"/>
        <end position="288"/>
    </location>
</feature>